<dbReference type="InterPro" id="IPR002579">
    <property type="entry name" value="Met_Sox_Rdtase_MsrB_dom"/>
</dbReference>
<dbReference type="InterPro" id="IPR011057">
    <property type="entry name" value="Mss4-like_sf"/>
</dbReference>
<dbReference type="GO" id="GO:0033743">
    <property type="term" value="F:peptide-methionine (R)-S-oxide reductase activity"/>
    <property type="evidence" value="ECO:0007669"/>
    <property type="project" value="UniProtKB-EC"/>
</dbReference>
<evidence type="ECO:0000313" key="5">
    <source>
        <dbReference type="EMBL" id="AZV78686.1"/>
    </source>
</evidence>
<feature type="domain" description="MsrB" evidence="4">
    <location>
        <begin position="1"/>
        <end position="125"/>
    </location>
</feature>
<protein>
    <recommendedName>
        <fullName evidence="1">peptide-methionine (R)-S-oxide reductase</fullName>
        <ecNumber evidence="1">1.8.4.12</ecNumber>
    </recommendedName>
</protein>
<dbReference type="Proteomes" id="UP000283063">
    <property type="component" value="Chromosome"/>
</dbReference>
<dbReference type="Gene3D" id="2.170.150.20">
    <property type="entry name" value="Peptide methionine sulfoxide reductase"/>
    <property type="match status" value="1"/>
</dbReference>
<evidence type="ECO:0000256" key="3">
    <source>
        <dbReference type="ARBA" id="ARBA00048488"/>
    </source>
</evidence>
<dbReference type="GO" id="GO:0030091">
    <property type="term" value="P:protein repair"/>
    <property type="evidence" value="ECO:0007669"/>
    <property type="project" value="InterPro"/>
</dbReference>
<dbReference type="Pfam" id="PF01641">
    <property type="entry name" value="SelR"/>
    <property type="match status" value="1"/>
</dbReference>
<evidence type="ECO:0000259" key="4">
    <source>
        <dbReference type="PROSITE" id="PS51790"/>
    </source>
</evidence>
<dbReference type="OrthoDB" id="9785497at2"/>
<keyword evidence="2" id="KW-0560">Oxidoreductase</keyword>
<sequence length="142" mass="15473">MGGGQLFRKSADVSGIAVLGTVSEAAFQNAFSDHWQAGLFVDAITDDPLFTSVHKFNSGNGWPRFFDTIAGENISEITERAGRMIRIWLHSRTSGADLGYLFLDGPEPTGLSDCSKSSALRFLPPGYLRSEGYGEFDRLFAS</sequence>
<dbReference type="PANTHER" id="PTHR10173:SF59">
    <property type="entry name" value="PEPTIDE METHIONINE SULFOXIDE REDUCTASE MSRA_MSRB"/>
    <property type="match status" value="1"/>
</dbReference>
<evidence type="ECO:0000313" key="6">
    <source>
        <dbReference type="Proteomes" id="UP000283063"/>
    </source>
</evidence>
<comment type="catalytic activity">
    <reaction evidence="3">
        <text>L-methionyl-[protein] + [thioredoxin]-disulfide + H2O = L-methionyl-(R)-S-oxide-[protein] + [thioredoxin]-dithiol</text>
        <dbReference type="Rhea" id="RHEA:24164"/>
        <dbReference type="Rhea" id="RHEA-COMP:10698"/>
        <dbReference type="Rhea" id="RHEA-COMP:10700"/>
        <dbReference type="Rhea" id="RHEA-COMP:12313"/>
        <dbReference type="Rhea" id="RHEA-COMP:12314"/>
        <dbReference type="ChEBI" id="CHEBI:15377"/>
        <dbReference type="ChEBI" id="CHEBI:16044"/>
        <dbReference type="ChEBI" id="CHEBI:29950"/>
        <dbReference type="ChEBI" id="CHEBI:45764"/>
        <dbReference type="ChEBI" id="CHEBI:50058"/>
        <dbReference type="EC" id="1.8.4.12"/>
    </reaction>
</comment>
<evidence type="ECO:0000256" key="2">
    <source>
        <dbReference type="ARBA" id="ARBA00023002"/>
    </source>
</evidence>
<dbReference type="RefSeq" id="WP_127749243.1">
    <property type="nucleotide sequence ID" value="NZ_CP033219.1"/>
</dbReference>
<dbReference type="EMBL" id="CP033219">
    <property type="protein sequence ID" value="AZV78686.1"/>
    <property type="molecule type" value="Genomic_DNA"/>
</dbReference>
<organism evidence="5 6">
    <name type="scientific">Parasedimentitalea marina</name>
    <dbReference type="NCBI Taxonomy" id="2483033"/>
    <lineage>
        <taxon>Bacteria</taxon>
        <taxon>Pseudomonadati</taxon>
        <taxon>Pseudomonadota</taxon>
        <taxon>Alphaproteobacteria</taxon>
        <taxon>Rhodobacterales</taxon>
        <taxon>Paracoccaceae</taxon>
        <taxon>Parasedimentitalea</taxon>
    </lineage>
</organism>
<proteinExistence type="predicted"/>
<evidence type="ECO:0000256" key="1">
    <source>
        <dbReference type="ARBA" id="ARBA00012499"/>
    </source>
</evidence>
<reference evidence="5 6" key="1">
    <citation type="submission" date="2018-10" db="EMBL/GenBank/DDBJ databases">
        <title>Parasedimentitalea marina sp. nov., a psychrophilic bacterium isolated from deep seawater of the New Britain Trench.</title>
        <authorList>
            <person name="Cao J."/>
        </authorList>
    </citation>
    <scope>NUCLEOTIDE SEQUENCE [LARGE SCALE GENOMIC DNA]</scope>
    <source>
        <strain evidence="5 6">W43</strain>
    </source>
</reference>
<dbReference type="KEGG" id="sedi:EBB79_12910"/>
<dbReference type="GO" id="GO:0006979">
    <property type="term" value="P:response to oxidative stress"/>
    <property type="evidence" value="ECO:0007669"/>
    <property type="project" value="InterPro"/>
</dbReference>
<dbReference type="PROSITE" id="PS51790">
    <property type="entry name" value="MSRB"/>
    <property type="match status" value="1"/>
</dbReference>
<accession>A0A3T0N3S7</accession>
<gene>
    <name evidence="5" type="ORF">EBB79_12910</name>
</gene>
<keyword evidence="6" id="KW-1185">Reference proteome</keyword>
<dbReference type="GO" id="GO:0005737">
    <property type="term" value="C:cytoplasm"/>
    <property type="evidence" value="ECO:0007669"/>
    <property type="project" value="TreeGrafter"/>
</dbReference>
<name>A0A3T0N3S7_9RHOB</name>
<dbReference type="InterPro" id="IPR028427">
    <property type="entry name" value="Met_Sox_Rdtase_MsrB"/>
</dbReference>
<dbReference type="AlphaFoldDB" id="A0A3T0N3S7"/>
<dbReference type="SUPFAM" id="SSF51316">
    <property type="entry name" value="Mss4-like"/>
    <property type="match status" value="1"/>
</dbReference>
<dbReference type="EC" id="1.8.4.12" evidence="1"/>
<dbReference type="PANTHER" id="PTHR10173">
    <property type="entry name" value="METHIONINE SULFOXIDE REDUCTASE"/>
    <property type="match status" value="1"/>
</dbReference>